<dbReference type="InterPro" id="IPR003663">
    <property type="entry name" value="Sugar/inositol_transpt"/>
</dbReference>
<dbReference type="PANTHER" id="PTHR48021:SF47">
    <property type="entry name" value="GH17672P"/>
    <property type="match status" value="1"/>
</dbReference>
<evidence type="ECO:0000256" key="3">
    <source>
        <dbReference type="ARBA" id="ARBA00022475"/>
    </source>
</evidence>
<evidence type="ECO:0000256" key="2">
    <source>
        <dbReference type="ARBA" id="ARBA00022448"/>
    </source>
</evidence>
<feature type="domain" description="Major facilitator superfamily (MFS) profile" evidence="10">
    <location>
        <begin position="36"/>
        <end position="472"/>
    </location>
</feature>
<feature type="transmembrane region" description="Helical" evidence="9">
    <location>
        <begin position="168"/>
        <end position="186"/>
    </location>
</feature>
<feature type="transmembrane region" description="Helical" evidence="9">
    <location>
        <begin position="192"/>
        <end position="214"/>
    </location>
</feature>
<keyword evidence="2" id="KW-0813">Transport</keyword>
<dbReference type="InterPro" id="IPR005829">
    <property type="entry name" value="Sugar_transporter_CS"/>
</dbReference>
<evidence type="ECO:0000256" key="7">
    <source>
        <dbReference type="ARBA" id="ARBA00023136"/>
    </source>
</evidence>
<keyword evidence="8" id="KW-0325">Glycoprotein</keyword>
<keyword evidence="12" id="KW-1185">Reference proteome</keyword>
<comment type="subcellular location">
    <subcellularLocation>
        <location evidence="1">Cell membrane</location>
        <topology evidence="1">Multi-pass membrane protein</topology>
    </subcellularLocation>
</comment>
<name>A0A9P0DY37_PHACE</name>
<gene>
    <name evidence="11" type="ORF">PHAECO_LOCUS12728</name>
</gene>
<dbReference type="InterPro" id="IPR036259">
    <property type="entry name" value="MFS_trans_sf"/>
</dbReference>
<dbReference type="PROSITE" id="PS50850">
    <property type="entry name" value="MFS"/>
    <property type="match status" value="1"/>
</dbReference>
<dbReference type="InterPro" id="IPR050549">
    <property type="entry name" value="MFS_Trehalose_Transporter"/>
</dbReference>
<accession>A0A9P0DY37</accession>
<evidence type="ECO:0000256" key="6">
    <source>
        <dbReference type="ARBA" id="ARBA00022989"/>
    </source>
</evidence>
<evidence type="ECO:0000256" key="8">
    <source>
        <dbReference type="ARBA" id="ARBA00023180"/>
    </source>
</evidence>
<evidence type="ECO:0000259" key="10">
    <source>
        <dbReference type="PROSITE" id="PS50850"/>
    </source>
</evidence>
<feature type="transmembrane region" description="Helical" evidence="9">
    <location>
        <begin position="31"/>
        <end position="55"/>
    </location>
</feature>
<evidence type="ECO:0000256" key="9">
    <source>
        <dbReference type="SAM" id="Phobius"/>
    </source>
</evidence>
<sequence>MKNDIEEALYISCNSEQQLKPVQNERKNDTFFLYFSAFTANLILFSGATDMVWTSPVIAKLESNDTSINPLGRQITYYEISILAGLPAFTSFLGGMVFMRLPDAIGRRKSLMYMAVGMLLSDIVVAVSRHIYLYYVARSMFSLFLGGVFVVLPVYLSEICEDHNRVKFGCLMGMAIPAGNLFSYIVGPLTSVQGFTFLCVAPLIPSLLFFFLVVPETPIYLLLRNDSKGALKVLEQLRGDRGSEEIAADYEELERVIRARTYTQKSGFSCLFETYALKRALLIASAVNLAQHCSGVMAIMSFLEPIFDEAVTNNLSGREVSILVGCVKISVFTVASFSVERFGRRPLLLFSCACSGIPLFILGFCFYWNSYNPTLMADFQWLPIACILTFVIAYAVGLGPIPVALLSDLFPSDVISVAMSFVSNLVGIAIFVVVSLFPIASKYLGVHFCMWVFSINCFLFFCFIYFMLPETKGRSILEVQNMLGQKK</sequence>
<protein>
    <recommendedName>
        <fullName evidence="10">Major facilitator superfamily (MFS) profile domain-containing protein</fullName>
    </recommendedName>
</protein>
<keyword evidence="7 9" id="KW-0472">Membrane</keyword>
<reference evidence="11" key="1">
    <citation type="submission" date="2022-01" db="EMBL/GenBank/DDBJ databases">
        <authorList>
            <person name="King R."/>
        </authorList>
    </citation>
    <scope>NUCLEOTIDE SEQUENCE</scope>
</reference>
<evidence type="ECO:0000256" key="1">
    <source>
        <dbReference type="ARBA" id="ARBA00004651"/>
    </source>
</evidence>
<dbReference type="OrthoDB" id="6696619at2759"/>
<dbReference type="InterPro" id="IPR020846">
    <property type="entry name" value="MFS_dom"/>
</dbReference>
<dbReference type="Proteomes" id="UP001153737">
    <property type="component" value="Chromosome 9"/>
</dbReference>
<dbReference type="InterPro" id="IPR005828">
    <property type="entry name" value="MFS_sugar_transport-like"/>
</dbReference>
<keyword evidence="4" id="KW-0762">Sugar transport</keyword>
<dbReference type="FunFam" id="1.20.1250.20:FF:000218">
    <property type="entry name" value="facilitated trehalose transporter Tret1"/>
    <property type="match status" value="1"/>
</dbReference>
<feature type="transmembrane region" description="Helical" evidence="9">
    <location>
        <begin position="138"/>
        <end position="156"/>
    </location>
</feature>
<feature type="transmembrane region" description="Helical" evidence="9">
    <location>
        <begin position="381"/>
        <end position="405"/>
    </location>
</feature>
<dbReference type="Gene3D" id="1.20.1250.20">
    <property type="entry name" value="MFS general substrate transporter like domains"/>
    <property type="match status" value="1"/>
</dbReference>
<dbReference type="PANTHER" id="PTHR48021">
    <property type="match status" value="1"/>
</dbReference>
<proteinExistence type="predicted"/>
<feature type="transmembrane region" description="Helical" evidence="9">
    <location>
        <begin position="417"/>
        <end position="439"/>
    </location>
</feature>
<feature type="transmembrane region" description="Helical" evidence="9">
    <location>
        <begin position="280"/>
        <end position="300"/>
    </location>
</feature>
<dbReference type="PROSITE" id="PS00216">
    <property type="entry name" value="SUGAR_TRANSPORT_1"/>
    <property type="match status" value="1"/>
</dbReference>
<dbReference type="PRINTS" id="PR00171">
    <property type="entry name" value="SUGRTRNSPORT"/>
</dbReference>
<evidence type="ECO:0000256" key="5">
    <source>
        <dbReference type="ARBA" id="ARBA00022692"/>
    </source>
</evidence>
<keyword evidence="5 9" id="KW-0812">Transmembrane</keyword>
<feature type="transmembrane region" description="Helical" evidence="9">
    <location>
        <begin position="111"/>
        <end position="132"/>
    </location>
</feature>
<dbReference type="AlphaFoldDB" id="A0A9P0DY37"/>
<evidence type="ECO:0000256" key="4">
    <source>
        <dbReference type="ARBA" id="ARBA00022597"/>
    </source>
</evidence>
<evidence type="ECO:0000313" key="12">
    <source>
        <dbReference type="Proteomes" id="UP001153737"/>
    </source>
</evidence>
<feature type="transmembrane region" description="Helical" evidence="9">
    <location>
        <begin position="75"/>
        <end position="99"/>
    </location>
</feature>
<keyword evidence="6 9" id="KW-1133">Transmembrane helix</keyword>
<feature type="transmembrane region" description="Helical" evidence="9">
    <location>
        <begin position="445"/>
        <end position="468"/>
    </location>
</feature>
<feature type="transmembrane region" description="Helical" evidence="9">
    <location>
        <begin position="346"/>
        <end position="369"/>
    </location>
</feature>
<keyword evidence="3" id="KW-1003">Cell membrane</keyword>
<evidence type="ECO:0000313" key="11">
    <source>
        <dbReference type="EMBL" id="CAH1183079.1"/>
    </source>
</evidence>
<dbReference type="GO" id="GO:0005886">
    <property type="term" value="C:plasma membrane"/>
    <property type="evidence" value="ECO:0007669"/>
    <property type="project" value="UniProtKB-SubCell"/>
</dbReference>
<organism evidence="11 12">
    <name type="scientific">Phaedon cochleariae</name>
    <name type="common">Mustard beetle</name>
    <dbReference type="NCBI Taxonomy" id="80249"/>
    <lineage>
        <taxon>Eukaryota</taxon>
        <taxon>Metazoa</taxon>
        <taxon>Ecdysozoa</taxon>
        <taxon>Arthropoda</taxon>
        <taxon>Hexapoda</taxon>
        <taxon>Insecta</taxon>
        <taxon>Pterygota</taxon>
        <taxon>Neoptera</taxon>
        <taxon>Endopterygota</taxon>
        <taxon>Coleoptera</taxon>
        <taxon>Polyphaga</taxon>
        <taxon>Cucujiformia</taxon>
        <taxon>Chrysomeloidea</taxon>
        <taxon>Chrysomelidae</taxon>
        <taxon>Chrysomelinae</taxon>
        <taxon>Chrysomelini</taxon>
        <taxon>Phaedon</taxon>
    </lineage>
</organism>
<dbReference type="Pfam" id="PF00083">
    <property type="entry name" value="Sugar_tr"/>
    <property type="match status" value="1"/>
</dbReference>
<dbReference type="SUPFAM" id="SSF103473">
    <property type="entry name" value="MFS general substrate transporter"/>
    <property type="match status" value="1"/>
</dbReference>
<dbReference type="GO" id="GO:0022857">
    <property type="term" value="F:transmembrane transporter activity"/>
    <property type="evidence" value="ECO:0007669"/>
    <property type="project" value="InterPro"/>
</dbReference>
<reference evidence="11" key="2">
    <citation type="submission" date="2022-10" db="EMBL/GenBank/DDBJ databases">
        <authorList>
            <consortium name="ENA_rothamsted_submissions"/>
            <consortium name="culmorum"/>
            <person name="King R."/>
        </authorList>
    </citation>
    <scope>NUCLEOTIDE SEQUENCE</scope>
</reference>
<dbReference type="EMBL" id="OU896715">
    <property type="protein sequence ID" value="CAH1183079.1"/>
    <property type="molecule type" value="Genomic_DNA"/>
</dbReference>
<feature type="transmembrane region" description="Helical" evidence="9">
    <location>
        <begin position="320"/>
        <end position="339"/>
    </location>
</feature>